<protein>
    <submittedName>
        <fullName evidence="1">Uncharacterized protein</fullName>
    </submittedName>
</protein>
<dbReference type="EMBL" id="VAUV01000020">
    <property type="protein sequence ID" value="TLD68683.1"/>
    <property type="molecule type" value="Genomic_DNA"/>
</dbReference>
<sequence>MSYRSHEISHELISLVNALQSPPSSDPAKQTQRGIQLERELGKFADKVIKIAEEAAVEKVKEIYGSR</sequence>
<dbReference type="RefSeq" id="WP_138088295.1">
    <property type="nucleotide sequence ID" value="NZ_VAUV01000020.1"/>
</dbReference>
<keyword evidence="2" id="KW-1185">Reference proteome</keyword>
<gene>
    <name evidence="1" type="ORF">FEM03_21095</name>
</gene>
<reference evidence="1 2" key="1">
    <citation type="submission" date="2019-05" db="EMBL/GenBank/DDBJ databases">
        <title>Verrucobacter flavum gen. nov., sp. nov. a new member of the family Verrucomicrobiaceae.</title>
        <authorList>
            <person name="Szuroczki S."/>
            <person name="Abbaszade G."/>
            <person name="Szabo A."/>
            <person name="Felfoldi T."/>
            <person name="Schumann P."/>
            <person name="Boka K."/>
            <person name="Keki Z."/>
            <person name="Toumi M."/>
            <person name="Toth E."/>
        </authorList>
    </citation>
    <scope>NUCLEOTIDE SEQUENCE [LARGE SCALE GENOMIC DNA]</scope>
    <source>
        <strain evidence="1 2">MG-N-17</strain>
    </source>
</reference>
<accession>A0A5R8K8P4</accession>
<proteinExistence type="predicted"/>
<name>A0A5R8K8P4_9BACT</name>
<dbReference type="AlphaFoldDB" id="A0A5R8K8P4"/>
<organism evidence="1 2">
    <name type="scientific">Phragmitibacter flavus</name>
    <dbReference type="NCBI Taxonomy" id="2576071"/>
    <lineage>
        <taxon>Bacteria</taxon>
        <taxon>Pseudomonadati</taxon>
        <taxon>Verrucomicrobiota</taxon>
        <taxon>Verrucomicrobiia</taxon>
        <taxon>Verrucomicrobiales</taxon>
        <taxon>Verrucomicrobiaceae</taxon>
        <taxon>Phragmitibacter</taxon>
    </lineage>
</organism>
<evidence type="ECO:0000313" key="2">
    <source>
        <dbReference type="Proteomes" id="UP000306196"/>
    </source>
</evidence>
<dbReference type="Proteomes" id="UP000306196">
    <property type="component" value="Unassembled WGS sequence"/>
</dbReference>
<evidence type="ECO:0000313" key="1">
    <source>
        <dbReference type="EMBL" id="TLD68683.1"/>
    </source>
</evidence>
<comment type="caution">
    <text evidence="1">The sequence shown here is derived from an EMBL/GenBank/DDBJ whole genome shotgun (WGS) entry which is preliminary data.</text>
</comment>